<keyword evidence="1" id="KW-1133">Transmembrane helix</keyword>
<keyword evidence="1" id="KW-0812">Transmembrane</keyword>
<dbReference type="SUPFAM" id="SSF103473">
    <property type="entry name" value="MFS general substrate transporter"/>
    <property type="match status" value="1"/>
</dbReference>
<dbReference type="GO" id="GO:0022857">
    <property type="term" value="F:transmembrane transporter activity"/>
    <property type="evidence" value="ECO:0007669"/>
    <property type="project" value="InterPro"/>
</dbReference>
<dbReference type="InterPro" id="IPR036259">
    <property type="entry name" value="MFS_trans_sf"/>
</dbReference>
<evidence type="ECO:0000313" key="4">
    <source>
        <dbReference type="EMBL" id="GGU05094.1"/>
    </source>
</evidence>
<feature type="transmembrane region" description="Helical" evidence="1">
    <location>
        <begin position="175"/>
        <end position="194"/>
    </location>
</feature>
<feature type="transmembrane region" description="Helical" evidence="1">
    <location>
        <begin position="98"/>
        <end position="117"/>
    </location>
</feature>
<feature type="domain" description="Major facilitator superfamily (MFS) profile" evidence="2">
    <location>
        <begin position="1"/>
        <end position="313"/>
    </location>
</feature>
<feature type="transmembrane region" description="Helical" evidence="1">
    <location>
        <begin position="201"/>
        <end position="220"/>
    </location>
</feature>
<dbReference type="AlphaFoldDB" id="A0A348B1P0"/>
<dbReference type="InterPro" id="IPR011701">
    <property type="entry name" value="MFS"/>
</dbReference>
<dbReference type="InterPro" id="IPR020846">
    <property type="entry name" value="MFS_dom"/>
</dbReference>
<gene>
    <name evidence="4" type="ORF">GCM10007116_22030</name>
    <name evidence="3" type="ORF">HS1genome_0481</name>
</gene>
<keyword evidence="1" id="KW-0472">Membrane</keyword>
<reference evidence="4" key="1">
    <citation type="journal article" date="2014" name="Int. J. Syst. Evol. Microbiol.">
        <title>Complete genome sequence of Corynebacterium casei LMG S-19264T (=DSM 44701T), isolated from a smear-ripened cheese.</title>
        <authorList>
            <consortium name="US DOE Joint Genome Institute (JGI-PGF)"/>
            <person name="Walter F."/>
            <person name="Albersmeier A."/>
            <person name="Kalinowski J."/>
            <person name="Ruckert C."/>
        </authorList>
    </citation>
    <scope>NUCLEOTIDE SEQUENCE</scope>
    <source>
        <strain evidence="4">JCM 31740</strain>
    </source>
</reference>
<dbReference type="PROSITE" id="PS50850">
    <property type="entry name" value="MFS"/>
    <property type="match status" value="1"/>
</dbReference>
<feature type="transmembrane region" description="Helical" evidence="1">
    <location>
        <begin position="73"/>
        <end position="92"/>
    </location>
</feature>
<keyword evidence="5" id="KW-1185">Reference proteome</keyword>
<protein>
    <recommendedName>
        <fullName evidence="2">Major facilitator superfamily (MFS) profile domain-containing protein</fullName>
    </recommendedName>
</protein>
<organism evidence="3 5">
    <name type="scientific">Sulfodiicoccus acidiphilus</name>
    <dbReference type="NCBI Taxonomy" id="1670455"/>
    <lineage>
        <taxon>Archaea</taxon>
        <taxon>Thermoproteota</taxon>
        <taxon>Thermoprotei</taxon>
        <taxon>Sulfolobales</taxon>
        <taxon>Sulfolobaceae</taxon>
        <taxon>Sulfodiicoccus</taxon>
    </lineage>
</organism>
<dbReference type="EMBL" id="AP018553">
    <property type="protein sequence ID" value="BBD72092.1"/>
    <property type="molecule type" value="Genomic_DNA"/>
</dbReference>
<reference evidence="5" key="2">
    <citation type="submission" date="2018-04" db="EMBL/GenBank/DDBJ databases">
        <title>Complete genome sequence of Sulfodiicoccus acidiphilus strain HS-1.</title>
        <authorList>
            <person name="Sakai H.D."/>
            <person name="Kurosawa N."/>
        </authorList>
    </citation>
    <scope>NUCLEOTIDE SEQUENCE [LARGE SCALE GENOMIC DNA]</scope>
    <source>
        <strain evidence="5">HS-1</strain>
    </source>
</reference>
<dbReference type="Proteomes" id="UP000276741">
    <property type="component" value="Chromosome"/>
</dbReference>
<feature type="transmembrane region" description="Helical" evidence="1">
    <location>
        <begin position="138"/>
        <end position="155"/>
    </location>
</feature>
<sequence length="313" mass="32857">MQLPSAFLSTKLGMKRTMGLGLVIMGLGNVVVSRAGNFPQLLVAYAIVGIGASMFFSSGGGMLAFLNSRASTVLGVYNALFSVGGILAFAYGEVELRLGWRFPVAVLGLVTLALGLVTLTSSLPNPMGKWSTIRDARVLLLGLATSGVWGAYFAVGNLFPTFAFHFDDVSLEYASSLSSLLLVSAALGGAIAFVGDRVRGLLALIVPSVLSLASLALLYLNLAVGLFLVGMFNELAITVMYARAATVVGYTNASISLAEVNSLNMLCGIYLSAVAPLFGFEMWIAMALLGLIPLSLLALYSLVSRNTAGRNFR</sequence>
<dbReference type="EMBL" id="BMQS01000032">
    <property type="protein sequence ID" value="GGU05094.1"/>
    <property type="molecule type" value="Genomic_DNA"/>
</dbReference>
<proteinExistence type="predicted"/>
<dbReference type="Proteomes" id="UP000616143">
    <property type="component" value="Unassembled WGS sequence"/>
</dbReference>
<dbReference type="KEGG" id="sacd:HS1genome_0481"/>
<evidence type="ECO:0000313" key="3">
    <source>
        <dbReference type="EMBL" id="BBD72092.1"/>
    </source>
</evidence>
<reference evidence="4" key="4">
    <citation type="submission" date="2020-09" db="EMBL/GenBank/DDBJ databases">
        <authorList>
            <person name="Sun Q."/>
            <person name="Ohkuma M."/>
        </authorList>
    </citation>
    <scope>NUCLEOTIDE SEQUENCE</scope>
    <source>
        <strain evidence="4">JCM 31740</strain>
    </source>
</reference>
<evidence type="ECO:0000256" key="1">
    <source>
        <dbReference type="SAM" id="Phobius"/>
    </source>
</evidence>
<evidence type="ECO:0000259" key="2">
    <source>
        <dbReference type="PROSITE" id="PS50850"/>
    </source>
</evidence>
<reference evidence="3" key="3">
    <citation type="journal article" date="2019" name="BMC Res. Notes">
        <title>Complete genome sequence of the Sulfodiicoccus acidiphilus strain HS-1T, the first crenarchaeon that lacks polB3, isolated from an acidic hot spring in Ohwaku-dani, Hakone, Japan.</title>
        <authorList>
            <person name="Sakai H.D."/>
            <person name="Kurosawa N."/>
        </authorList>
    </citation>
    <scope>NUCLEOTIDE SEQUENCE</scope>
    <source>
        <strain evidence="3">HS-1</strain>
    </source>
</reference>
<name>A0A348B1P0_9CREN</name>
<feature type="transmembrane region" description="Helical" evidence="1">
    <location>
        <begin position="284"/>
        <end position="303"/>
    </location>
</feature>
<evidence type="ECO:0000313" key="5">
    <source>
        <dbReference type="Proteomes" id="UP000276741"/>
    </source>
</evidence>
<dbReference type="Gene3D" id="1.20.1250.20">
    <property type="entry name" value="MFS general substrate transporter like domains"/>
    <property type="match status" value="1"/>
</dbReference>
<dbReference type="Pfam" id="PF07690">
    <property type="entry name" value="MFS_1"/>
    <property type="match status" value="1"/>
</dbReference>
<accession>A0A348B1P0</accession>
<feature type="transmembrane region" description="Helical" evidence="1">
    <location>
        <begin position="45"/>
        <end position="66"/>
    </location>
</feature>